<evidence type="ECO:0000313" key="1">
    <source>
        <dbReference type="EMBL" id="BAV25037.1"/>
    </source>
</evidence>
<dbReference type="EMBL" id="AP014560">
    <property type="protein sequence ID" value="BAV25037.1"/>
    <property type="molecule type" value="Genomic_DNA"/>
</dbReference>
<accession>A0A1B4WR57</accession>
<sequence>MPMMVPQFLVLVCLAVVTCLFLLCGGLFMRGVSGHELTMSSLF</sequence>
<organism evidence="1">
    <name type="scientific">Bathymodiolus japonicus</name>
    <dbReference type="NCBI Taxonomy" id="220391"/>
    <lineage>
        <taxon>Eukaryota</taxon>
        <taxon>Metazoa</taxon>
        <taxon>Spiralia</taxon>
        <taxon>Lophotrochozoa</taxon>
        <taxon>Mollusca</taxon>
        <taxon>Bivalvia</taxon>
        <taxon>Autobranchia</taxon>
        <taxon>Pteriomorphia</taxon>
        <taxon>Mytilida</taxon>
        <taxon>Mytiloidea</taxon>
        <taxon>Mytilidae</taxon>
        <taxon>Bathymodiolinae</taxon>
        <taxon>Bathymodiolus</taxon>
    </lineage>
</organism>
<dbReference type="AlphaFoldDB" id="A0A1B4WR57"/>
<protein>
    <submittedName>
        <fullName evidence="1">ATP synthase Fo subunit 8</fullName>
    </submittedName>
</protein>
<keyword evidence="1" id="KW-0496">Mitochondrion</keyword>
<name>A0A1B4WR57_9BIVA</name>
<proteinExistence type="predicted"/>
<geneLocation type="mitochondrion" evidence="1"/>
<reference evidence="1" key="1">
    <citation type="journal article" date="2017" name="Mar. Genomics">
        <title>Updated mitochondrial phylogeny of Pteriomorph and Heterodont Bivalvia, including deep-sea chemosymbiotic Bathymodiolus mussels, vesicomyid clams and the thyasirid clam Conchocele cf. bisecta.</title>
        <authorList>
            <person name="Ozawa G."/>
            <person name="Shimamura S."/>
            <person name="Takaki Y."/>
            <person name="Yokobori S."/>
            <person name="Ohara Y."/>
            <person name="Takishita K."/>
            <person name="Maruyama T."/>
            <person name="Fujikura K."/>
            <person name="Yoshida T."/>
        </authorList>
    </citation>
    <scope>NUCLEOTIDE SEQUENCE</scope>
</reference>
<gene>
    <name evidence="1" type="primary">ATP8</name>
</gene>